<dbReference type="Gene3D" id="3.40.50.720">
    <property type="entry name" value="NAD(P)-binding Rossmann-like Domain"/>
    <property type="match status" value="1"/>
</dbReference>
<dbReference type="NCBIfam" id="NF009467">
    <property type="entry name" value="PRK12826.1-3"/>
    <property type="match status" value="1"/>
</dbReference>
<dbReference type="InterPro" id="IPR036291">
    <property type="entry name" value="NAD(P)-bd_dom_sf"/>
</dbReference>
<dbReference type="NCBIfam" id="TIGR03971">
    <property type="entry name" value="SDR_subfam_1"/>
    <property type="match status" value="1"/>
</dbReference>
<reference evidence="5 6" key="1">
    <citation type="submission" date="2020-02" db="EMBL/GenBank/DDBJ databases">
        <title>Geodermatophilus sabuli CPCC 205279 I12A-02694.</title>
        <authorList>
            <person name="Jiang Z."/>
        </authorList>
    </citation>
    <scope>NUCLEOTIDE SEQUENCE [LARGE SCALE GENOMIC DNA]</scope>
    <source>
        <strain evidence="5 6">I12A-02694</strain>
    </source>
</reference>
<dbReference type="PANTHER" id="PTHR43180">
    <property type="entry name" value="3-OXOACYL-(ACYL-CARRIER-PROTEIN) REDUCTASE (AFU_ORTHOLOGUE AFUA_6G11210)"/>
    <property type="match status" value="1"/>
</dbReference>
<protein>
    <submittedName>
        <fullName evidence="5">Mycofactocin-coupled SDR family oxidoreductase</fullName>
    </submittedName>
</protein>
<evidence type="ECO:0000313" key="6">
    <source>
        <dbReference type="Proteomes" id="UP000470246"/>
    </source>
</evidence>
<evidence type="ECO:0000313" key="5">
    <source>
        <dbReference type="EMBL" id="NEK59236.1"/>
    </source>
</evidence>
<comment type="caution">
    <text evidence="5">The sequence shown here is derived from an EMBL/GenBank/DDBJ whole genome shotgun (WGS) entry which is preliminary data.</text>
</comment>
<dbReference type="GO" id="GO:0016491">
    <property type="term" value="F:oxidoreductase activity"/>
    <property type="evidence" value="ECO:0007669"/>
    <property type="project" value="UniProtKB-KW"/>
</dbReference>
<dbReference type="PRINTS" id="PR00080">
    <property type="entry name" value="SDRFAMILY"/>
</dbReference>
<dbReference type="FunFam" id="3.40.50.720:FF:000084">
    <property type="entry name" value="Short-chain dehydrogenase reductase"/>
    <property type="match status" value="1"/>
</dbReference>
<keyword evidence="3" id="KW-0520">NAD</keyword>
<dbReference type="Pfam" id="PF00106">
    <property type="entry name" value="adh_short"/>
    <property type="match status" value="1"/>
</dbReference>
<dbReference type="PRINTS" id="PR00081">
    <property type="entry name" value="GDHRDH"/>
</dbReference>
<dbReference type="EMBL" id="JAAGWF010000017">
    <property type="protein sequence ID" value="NEK59236.1"/>
    <property type="molecule type" value="Genomic_DNA"/>
</dbReference>
<organism evidence="5 6">
    <name type="scientific">Geodermatophilus sabuli</name>
    <dbReference type="NCBI Taxonomy" id="1564158"/>
    <lineage>
        <taxon>Bacteria</taxon>
        <taxon>Bacillati</taxon>
        <taxon>Actinomycetota</taxon>
        <taxon>Actinomycetes</taxon>
        <taxon>Geodermatophilales</taxon>
        <taxon>Geodermatophilaceae</taxon>
        <taxon>Geodermatophilus</taxon>
    </lineage>
</organism>
<dbReference type="InterPro" id="IPR023985">
    <property type="entry name" value="SDR_subfam_1"/>
</dbReference>
<name>A0A7K3W2X4_9ACTN</name>
<proteinExistence type="inferred from homology"/>
<dbReference type="CDD" id="cd05233">
    <property type="entry name" value="SDR_c"/>
    <property type="match status" value="1"/>
</dbReference>
<sequence>MSRTVSTGPDCRTSDLGGLVGRFDGKVAFITGAARGQGRSHALRLAGEGADVIAVDLCAPIGTVAYDLASPEDLAETGRLVEERGRRVVTAEADVRDADALRTAVRAGVAELGRLDVVLANAGIGLMSPDAPAADAFRDQLDVNLVGVWNTVQAAAPVLVEQARGGAVVLTSSAFGLTGRGGDGSGGGDGYVASKHGVVGLMRTWANWLAPHGVRVTCVNPSGVATPMLLNPAVAALFGGDAETPPKPAQDVANLLDVTLVQPEDVSAAVAFLASDEARYITGVALPVDAGMLVR</sequence>
<evidence type="ECO:0000256" key="4">
    <source>
        <dbReference type="RuleBase" id="RU000363"/>
    </source>
</evidence>
<dbReference type="SUPFAM" id="SSF51735">
    <property type="entry name" value="NAD(P)-binding Rossmann-fold domains"/>
    <property type="match status" value="1"/>
</dbReference>
<keyword evidence="6" id="KW-1185">Reference proteome</keyword>
<dbReference type="Proteomes" id="UP000470246">
    <property type="component" value="Unassembled WGS sequence"/>
</dbReference>
<dbReference type="InterPro" id="IPR002347">
    <property type="entry name" value="SDR_fam"/>
</dbReference>
<accession>A0A7K3W2X4</accession>
<evidence type="ECO:0000256" key="1">
    <source>
        <dbReference type="ARBA" id="ARBA00006484"/>
    </source>
</evidence>
<evidence type="ECO:0000256" key="3">
    <source>
        <dbReference type="ARBA" id="ARBA00023027"/>
    </source>
</evidence>
<comment type="similarity">
    <text evidence="1 4">Belongs to the short-chain dehydrogenases/reductases (SDR) family.</text>
</comment>
<dbReference type="PANTHER" id="PTHR43180:SF66">
    <property type="entry name" value="SHORT-CHAIN DEHYDROGENASE_REDUCTASE FAMILY PROTEIN"/>
    <property type="match status" value="1"/>
</dbReference>
<evidence type="ECO:0000256" key="2">
    <source>
        <dbReference type="ARBA" id="ARBA00023002"/>
    </source>
</evidence>
<gene>
    <name evidence="5" type="ORF">GCU56_15325</name>
</gene>
<dbReference type="AlphaFoldDB" id="A0A7K3W2X4"/>
<keyword evidence="2" id="KW-0560">Oxidoreductase</keyword>